<proteinExistence type="predicted"/>
<dbReference type="EMBL" id="DVHC01000014">
    <property type="protein sequence ID" value="HIR58663.1"/>
    <property type="molecule type" value="Genomic_DNA"/>
</dbReference>
<comment type="caution">
    <text evidence="4">The sequence shown here is derived from an EMBL/GenBank/DDBJ whole genome shotgun (WGS) entry which is preliminary data.</text>
</comment>
<evidence type="ECO:0000313" key="4">
    <source>
        <dbReference type="EMBL" id="HIR58663.1"/>
    </source>
</evidence>
<dbReference type="PANTHER" id="PTHR43046">
    <property type="entry name" value="GDP-MANNOSE MANNOSYL HYDROLASE"/>
    <property type="match status" value="1"/>
</dbReference>
<dbReference type="GO" id="GO:0016787">
    <property type="term" value="F:hydrolase activity"/>
    <property type="evidence" value="ECO:0007669"/>
    <property type="project" value="UniProtKB-KW"/>
</dbReference>
<sequence length="140" mass="16025">MEKRVSARGIIIDGDKVYAMFRRRIKEDGSIKEYYVIPGGGIKQGETLEENVKRELKEEFSVDVDIIGYLGVDEGNDSIAHFFSCKIVTGTPMLGGEELKRCCEENFYEIKKVKIEDLDDIDILAKDMIMKAYNNEFIEL</sequence>
<evidence type="ECO:0000256" key="2">
    <source>
        <dbReference type="ARBA" id="ARBA00022801"/>
    </source>
</evidence>
<dbReference type="InterPro" id="IPR000086">
    <property type="entry name" value="NUDIX_hydrolase_dom"/>
</dbReference>
<evidence type="ECO:0000259" key="3">
    <source>
        <dbReference type="PROSITE" id="PS51462"/>
    </source>
</evidence>
<gene>
    <name evidence="4" type="ORF">IAB38_01295</name>
</gene>
<dbReference type="Gene3D" id="3.90.79.10">
    <property type="entry name" value="Nucleoside Triphosphate Pyrophosphohydrolase"/>
    <property type="match status" value="1"/>
</dbReference>
<dbReference type="SUPFAM" id="SSF55811">
    <property type="entry name" value="Nudix"/>
    <property type="match status" value="1"/>
</dbReference>
<dbReference type="AlphaFoldDB" id="A0A9D1DTE9"/>
<dbReference type="InterPro" id="IPR015797">
    <property type="entry name" value="NUDIX_hydrolase-like_dom_sf"/>
</dbReference>
<protein>
    <submittedName>
        <fullName evidence="4">NUDIX domain-containing protein</fullName>
    </submittedName>
</protein>
<dbReference type="Pfam" id="PF00293">
    <property type="entry name" value="NUDIX"/>
    <property type="match status" value="1"/>
</dbReference>
<dbReference type="PANTHER" id="PTHR43046:SF14">
    <property type="entry name" value="MUTT_NUDIX FAMILY PROTEIN"/>
    <property type="match status" value="1"/>
</dbReference>
<keyword evidence="2" id="KW-0378">Hydrolase</keyword>
<feature type="domain" description="Nudix hydrolase" evidence="3">
    <location>
        <begin position="2"/>
        <end position="136"/>
    </location>
</feature>
<dbReference type="PROSITE" id="PS51462">
    <property type="entry name" value="NUDIX"/>
    <property type="match status" value="1"/>
</dbReference>
<reference evidence="4" key="2">
    <citation type="journal article" date="2021" name="PeerJ">
        <title>Extensive microbial diversity within the chicken gut microbiome revealed by metagenomics and culture.</title>
        <authorList>
            <person name="Gilroy R."/>
            <person name="Ravi A."/>
            <person name="Getino M."/>
            <person name="Pursley I."/>
            <person name="Horton D.L."/>
            <person name="Alikhan N.F."/>
            <person name="Baker D."/>
            <person name="Gharbi K."/>
            <person name="Hall N."/>
            <person name="Watson M."/>
            <person name="Adriaenssens E.M."/>
            <person name="Foster-Nyarko E."/>
            <person name="Jarju S."/>
            <person name="Secka A."/>
            <person name="Antonio M."/>
            <person name="Oren A."/>
            <person name="Chaudhuri R.R."/>
            <person name="La Ragione R."/>
            <person name="Hildebrand F."/>
            <person name="Pallen M.J."/>
        </authorList>
    </citation>
    <scope>NUCLEOTIDE SEQUENCE</scope>
    <source>
        <strain evidence="4">CHK184-20233</strain>
    </source>
</reference>
<evidence type="ECO:0000313" key="5">
    <source>
        <dbReference type="Proteomes" id="UP000824232"/>
    </source>
</evidence>
<name>A0A9D1DTE9_9FIRM</name>
<dbReference type="Proteomes" id="UP000824232">
    <property type="component" value="Unassembled WGS sequence"/>
</dbReference>
<organism evidence="4 5">
    <name type="scientific">Candidatus Onthousia excrementipullorum</name>
    <dbReference type="NCBI Taxonomy" id="2840884"/>
    <lineage>
        <taxon>Bacteria</taxon>
        <taxon>Bacillati</taxon>
        <taxon>Bacillota</taxon>
        <taxon>Bacilli</taxon>
        <taxon>Candidatus Onthousia</taxon>
    </lineage>
</organism>
<comment type="cofactor">
    <cofactor evidence="1">
        <name>Mg(2+)</name>
        <dbReference type="ChEBI" id="CHEBI:18420"/>
    </cofactor>
</comment>
<evidence type="ECO:0000256" key="1">
    <source>
        <dbReference type="ARBA" id="ARBA00001946"/>
    </source>
</evidence>
<accession>A0A9D1DTE9</accession>
<reference evidence="4" key="1">
    <citation type="submission" date="2020-10" db="EMBL/GenBank/DDBJ databases">
        <authorList>
            <person name="Gilroy R."/>
        </authorList>
    </citation>
    <scope>NUCLEOTIDE SEQUENCE</scope>
    <source>
        <strain evidence="4">CHK184-20233</strain>
    </source>
</reference>